<sequence length="1049" mass="111887">MKKSLSAILSLAMAFSMFSSVALGAEGEGDADAAKTSANFSDLKDLDAATKAKFDAMISAGVFDGVKEGTFGLKEKMNRAQFAKVAALIFGLKVDSSLKTSSFTDVKADDPANGYALPYIEAVKAAGITDGYAPGQFNPAGEVTKEQLATFLIRGLKKDKDAQATPGVADKTVSDWAKGYVALAIQLKLLSSGTDGTFGGASAATRDLLVTSAYEAQIQYKNLNKPAKASVTEAKAAGVYTVQVKLDRDVDTKKATLSLKKGSTDIATTVKWDTNNSTATLTLTDSKISAGEYSVTLGGLDAKDLDKTVAKFTAENEVLKSIDFLSANDTIAYSDSVVLKLAAKNQYGEKASFSAGGYSVYGVDNGRITKADDGTLLLKLDTKEEKYQQGVTIIPITIVNNDQYLTVSKSFKLGTAPILSKLELGEAQYSNTEAKAITSKGESASYELNLFDQYGGMFGYDSNLQEISSNASEWKNIVNVIWNDYVGDSTGKSVIEPSFEDNGNNIPRMKLTLTQNIDKSADYGFTVTTQAATATGKVKVQSAKVATKVEIGDFNDVIAVGDKDVYIPVIAYDAQGNQLTLDDLTSDTNRDRIQITSSFAEQKITNSGAHKGSIHLKNLDGVSKNSAISVTVMIATPNAQSTSTRTFTVSEARYPEKIKEVVAPAKEYVQGASSSFKYVLLDQFGKEMNYQSSSVTNEVYMTLEGSSNFRLTKDDDSQEGTRYETTMFNANNEWDPNSYKAFNEGFRIVADTAAAASDKAKLRIEIRKNGVTLTKTEKELGITANNADLNYSVKALNTIMNTRDHALTSAVSSPNPQPVVSVGGDGYLAPAGSVPGRYVKDSVVHVVYSPFAKEVELVVTNSSGDKVAVPRTVIKGVTSSDNVSLQIGKDADKWRAIGYKTGTAILSVTYVNQKGEMKTANQTVTVKGDRQKVESLTAGKKRVKASAGSTYKIADAYTGPLSKGLMDLKVADQFGIVLDGIDVYDYNYVFGITFIATNISLKGALSANPADNEVRINGNDVSIGSNVAGFDLTAVAPSGLSVSTEVNSN</sequence>
<protein>
    <recommendedName>
        <fullName evidence="2">SLH domain-containing protein</fullName>
    </recommendedName>
</protein>
<feature type="domain" description="SLH" evidence="2">
    <location>
        <begin position="103"/>
        <end position="166"/>
    </location>
</feature>
<dbReference type="PROSITE" id="PS51272">
    <property type="entry name" value="SLH"/>
    <property type="match status" value="2"/>
</dbReference>
<evidence type="ECO:0000256" key="1">
    <source>
        <dbReference type="SAM" id="SignalP"/>
    </source>
</evidence>
<dbReference type="InterPro" id="IPR001119">
    <property type="entry name" value="SLH_dom"/>
</dbReference>
<keyword evidence="1" id="KW-0732">Signal</keyword>
<reference evidence="3 4" key="1">
    <citation type="submission" date="2021-06" db="EMBL/GenBank/DDBJ databases">
        <authorList>
            <person name="Criscuolo A."/>
        </authorList>
    </citation>
    <scope>NUCLEOTIDE SEQUENCE [LARGE SCALE GENOMIC DNA]</scope>
    <source>
        <strain evidence="4">CIP 111802</strain>
    </source>
</reference>
<feature type="chain" id="PRO_5045507705" description="SLH domain-containing protein" evidence="1">
    <location>
        <begin position="25"/>
        <end position="1049"/>
    </location>
</feature>
<dbReference type="Pfam" id="PF00395">
    <property type="entry name" value="SLH"/>
    <property type="match status" value="2"/>
</dbReference>
<feature type="domain" description="SLH" evidence="2">
    <location>
        <begin position="36"/>
        <end position="100"/>
    </location>
</feature>
<accession>A0ABM8VIF3</accession>
<organism evidence="3 4">
    <name type="scientific">Paenibacillus allorhizosphaerae</name>
    <dbReference type="NCBI Taxonomy" id="2849866"/>
    <lineage>
        <taxon>Bacteria</taxon>
        <taxon>Bacillati</taxon>
        <taxon>Bacillota</taxon>
        <taxon>Bacilli</taxon>
        <taxon>Bacillales</taxon>
        <taxon>Paenibacillaceae</taxon>
        <taxon>Paenibacillus</taxon>
    </lineage>
</organism>
<name>A0ABM8VIF3_9BACL</name>
<comment type="caution">
    <text evidence="3">The sequence shown here is derived from an EMBL/GenBank/DDBJ whole genome shotgun (WGS) entry which is preliminary data.</text>
</comment>
<proteinExistence type="predicted"/>
<keyword evidence="4" id="KW-1185">Reference proteome</keyword>
<gene>
    <name evidence="3" type="ORF">PAECIP111802_03142</name>
</gene>
<feature type="signal peptide" evidence="1">
    <location>
        <begin position="1"/>
        <end position="24"/>
    </location>
</feature>
<evidence type="ECO:0000313" key="4">
    <source>
        <dbReference type="Proteomes" id="UP000730618"/>
    </source>
</evidence>
<dbReference type="RefSeq" id="WP_218099464.1">
    <property type="nucleotide sequence ID" value="NZ_CAJVCE010000008.1"/>
</dbReference>
<evidence type="ECO:0000259" key="2">
    <source>
        <dbReference type="PROSITE" id="PS51272"/>
    </source>
</evidence>
<dbReference type="EMBL" id="CAJVCE010000008">
    <property type="protein sequence ID" value="CAG7644050.1"/>
    <property type="molecule type" value="Genomic_DNA"/>
</dbReference>
<dbReference type="Proteomes" id="UP000730618">
    <property type="component" value="Unassembled WGS sequence"/>
</dbReference>
<evidence type="ECO:0000313" key="3">
    <source>
        <dbReference type="EMBL" id="CAG7644050.1"/>
    </source>
</evidence>